<dbReference type="SUPFAM" id="SSF57716">
    <property type="entry name" value="Glucocorticoid receptor-like (DNA-binding domain)"/>
    <property type="match status" value="3"/>
</dbReference>
<feature type="compositionally biased region" description="Basic and acidic residues" evidence="6">
    <location>
        <begin position="223"/>
        <end position="232"/>
    </location>
</feature>
<sequence>MFLSLLCKKMYDNHLSGNTTLRGPRPFQQAKEHIPTWSRQSRQTRKPIEMIVPSLQENEKVQIDSDSHHHSSGRVPQRKLSKIEANIYPKVPISDDEEEDLKKEIELCLKDLSSAHRAAVLSKITVNTDTVDSDEESAPEPTVTKNNLPSVPQILAPGYDDDDGDEEKQDMSNQSHSHGNDKTNRPQSKLPPIPQISAPGYDDDEDNNSSNNTSIPQISVPGYDEKKKVEREPEKESVYESIFFTVRCSGCHKPLSGQAFTTAGNQWHAKCFKCQVCKQPLEHIAFYEKDGLPYCALDYHELFSPRCDYCKTPIEEHSISALGKSYHPGHFFCRECGKPFQEDSSFLEHDGHAYCEKDYYKKFGKKCKGCEEIITGDFLVALGGEWHKECFVCSDCGAAFSSRTFLIRNGKPYCEAHYDSILSVTSQEKRKKETLLLPKMFEKGIDKNVQVENKVCHNCHEPITGRCSSAFGKDYHPLHFQCSECHKLLSVRVTGLYQEKEPGELICKSCARKSNKRAL</sequence>
<protein>
    <recommendedName>
        <fullName evidence="10">LIM-domain-containing protein</fullName>
    </recommendedName>
</protein>
<dbReference type="PROSITE" id="PS00478">
    <property type="entry name" value="LIM_DOMAIN_1"/>
    <property type="match status" value="2"/>
</dbReference>
<dbReference type="GO" id="GO:0003779">
    <property type="term" value="F:actin binding"/>
    <property type="evidence" value="ECO:0007669"/>
    <property type="project" value="TreeGrafter"/>
</dbReference>
<evidence type="ECO:0000259" key="8">
    <source>
        <dbReference type="PROSITE" id="PS50157"/>
    </source>
</evidence>
<dbReference type="GO" id="GO:0030036">
    <property type="term" value="P:actin cytoskeleton organization"/>
    <property type="evidence" value="ECO:0007669"/>
    <property type="project" value="TreeGrafter"/>
</dbReference>
<feature type="domain" description="C2H2-type" evidence="8">
    <location>
        <begin position="331"/>
        <end position="349"/>
    </location>
</feature>
<dbReference type="GO" id="GO:0008270">
    <property type="term" value="F:zinc ion binding"/>
    <property type="evidence" value="ECO:0007669"/>
    <property type="project" value="UniProtKB-KW"/>
</dbReference>
<keyword evidence="1 5" id="KW-0479">Metal-binding</keyword>
<dbReference type="InterPro" id="IPR001781">
    <property type="entry name" value="Znf_LIM"/>
</dbReference>
<reference evidence="9" key="1">
    <citation type="journal article" date="2016" name="Proc. Natl. Acad. Sci. U.S.A.">
        <title>Lipid metabolic changes in an early divergent fungus govern the establishment of a mutualistic symbiosis with endobacteria.</title>
        <authorList>
            <person name="Lastovetsky O.A."/>
            <person name="Gaspar M.L."/>
            <person name="Mondo S.J."/>
            <person name="LaButti K.M."/>
            <person name="Sandor L."/>
            <person name="Grigoriev I.V."/>
            <person name="Henry S.A."/>
            <person name="Pawlowska T.E."/>
        </authorList>
    </citation>
    <scope>NUCLEOTIDE SEQUENCE [LARGE SCALE GENOMIC DNA]</scope>
    <source>
        <strain evidence="9">ATCC 52814</strain>
    </source>
</reference>
<feature type="region of interest" description="Disordered" evidence="6">
    <location>
        <begin position="129"/>
        <end position="232"/>
    </location>
</feature>
<evidence type="ECO:0000256" key="2">
    <source>
        <dbReference type="ARBA" id="ARBA00022833"/>
    </source>
</evidence>
<dbReference type="GO" id="GO:0001725">
    <property type="term" value="C:stress fiber"/>
    <property type="evidence" value="ECO:0007669"/>
    <property type="project" value="TreeGrafter"/>
</dbReference>
<keyword evidence="2 5" id="KW-0862">Zinc</keyword>
<dbReference type="PANTHER" id="PTHR24214:SF38">
    <property type="entry name" value="PDZ AND LIM DOMAIN PROTEIN ZASP-RELATED"/>
    <property type="match status" value="1"/>
</dbReference>
<evidence type="ECO:0000259" key="7">
    <source>
        <dbReference type="PROSITE" id="PS50023"/>
    </source>
</evidence>
<evidence type="ECO:0000256" key="1">
    <source>
        <dbReference type="ARBA" id="ARBA00022723"/>
    </source>
</evidence>
<dbReference type="VEuPathDB" id="FungiDB:BCV72DRAFT_79996"/>
<name>A0A1X0QNH1_RHIZD</name>
<dbReference type="AlphaFoldDB" id="A0A1X0QNH1"/>
<feature type="compositionally biased region" description="Acidic residues" evidence="6">
    <location>
        <begin position="159"/>
        <end position="168"/>
    </location>
</feature>
<gene>
    <name evidence="9" type="ORF">BCV72DRAFT_79996</name>
</gene>
<evidence type="ECO:0000256" key="6">
    <source>
        <dbReference type="SAM" id="MobiDB-lite"/>
    </source>
</evidence>
<feature type="compositionally biased region" description="Basic residues" evidence="6">
    <location>
        <begin position="70"/>
        <end position="80"/>
    </location>
</feature>
<feature type="domain" description="LIM zinc-binding" evidence="7">
    <location>
        <begin position="306"/>
        <end position="364"/>
    </location>
</feature>
<dbReference type="PROSITE" id="PS50157">
    <property type="entry name" value="ZINC_FINGER_C2H2_2"/>
    <property type="match status" value="1"/>
</dbReference>
<dbReference type="Gene3D" id="2.10.110.10">
    <property type="entry name" value="Cysteine Rich Protein"/>
    <property type="match status" value="4"/>
</dbReference>
<dbReference type="InterPro" id="IPR050604">
    <property type="entry name" value="PDZ-LIM_domain"/>
</dbReference>
<evidence type="ECO:0000256" key="4">
    <source>
        <dbReference type="PROSITE-ProRule" id="PRU00042"/>
    </source>
</evidence>
<feature type="region of interest" description="Disordered" evidence="6">
    <location>
        <begin position="61"/>
        <end position="81"/>
    </location>
</feature>
<organism evidence="9">
    <name type="scientific">Rhizopus microsporus var. microsporus</name>
    <dbReference type="NCBI Taxonomy" id="86635"/>
    <lineage>
        <taxon>Eukaryota</taxon>
        <taxon>Fungi</taxon>
        <taxon>Fungi incertae sedis</taxon>
        <taxon>Mucoromycota</taxon>
        <taxon>Mucoromycotina</taxon>
        <taxon>Mucoromycetes</taxon>
        <taxon>Mucorales</taxon>
        <taxon>Mucorineae</taxon>
        <taxon>Rhizopodaceae</taxon>
        <taxon>Rhizopus</taxon>
    </lineage>
</organism>
<dbReference type="Proteomes" id="UP000242414">
    <property type="component" value="Unassembled WGS sequence"/>
</dbReference>
<accession>A0A1X0QNH1</accession>
<keyword evidence="4" id="KW-0863">Zinc-finger</keyword>
<dbReference type="FunFam" id="2.10.110.10:FF:000018">
    <property type="entry name" value="Paxillin isoform 1"/>
    <property type="match status" value="1"/>
</dbReference>
<dbReference type="CDD" id="cd08368">
    <property type="entry name" value="LIM"/>
    <property type="match status" value="1"/>
</dbReference>
<dbReference type="GO" id="GO:0031941">
    <property type="term" value="C:filamentous actin"/>
    <property type="evidence" value="ECO:0007669"/>
    <property type="project" value="TreeGrafter"/>
</dbReference>
<dbReference type="SMART" id="SM00132">
    <property type="entry name" value="LIM"/>
    <property type="match status" value="4"/>
</dbReference>
<keyword evidence="3 5" id="KW-0440">LIM domain</keyword>
<dbReference type="PROSITE" id="PS50023">
    <property type="entry name" value="LIM_DOMAIN_2"/>
    <property type="match status" value="4"/>
</dbReference>
<evidence type="ECO:0008006" key="10">
    <source>
        <dbReference type="Google" id="ProtNLM"/>
    </source>
</evidence>
<dbReference type="InterPro" id="IPR036280">
    <property type="entry name" value="Multihaem_cyt_sf"/>
</dbReference>
<dbReference type="Pfam" id="PF00412">
    <property type="entry name" value="LIM"/>
    <property type="match status" value="4"/>
</dbReference>
<dbReference type="OrthoDB" id="15567at2759"/>
<evidence type="ECO:0000256" key="3">
    <source>
        <dbReference type="ARBA" id="ARBA00023038"/>
    </source>
</evidence>
<dbReference type="GO" id="GO:0051371">
    <property type="term" value="F:muscle alpha-actinin binding"/>
    <property type="evidence" value="ECO:0007669"/>
    <property type="project" value="TreeGrafter"/>
</dbReference>
<feature type="domain" description="LIM zinc-binding" evidence="7">
    <location>
        <begin position="246"/>
        <end position="305"/>
    </location>
</feature>
<dbReference type="PANTHER" id="PTHR24214">
    <property type="entry name" value="PDZ AND LIM DOMAIN PROTEIN ZASP"/>
    <property type="match status" value="1"/>
</dbReference>
<feature type="region of interest" description="Disordered" evidence="6">
    <location>
        <begin position="17"/>
        <end position="44"/>
    </location>
</feature>
<evidence type="ECO:0000313" key="9">
    <source>
        <dbReference type="EMBL" id="ORE01299.1"/>
    </source>
</evidence>
<proteinExistence type="predicted"/>
<dbReference type="InterPro" id="IPR013087">
    <property type="entry name" value="Znf_C2H2_type"/>
</dbReference>
<evidence type="ECO:0000256" key="5">
    <source>
        <dbReference type="PROSITE-ProRule" id="PRU00125"/>
    </source>
</evidence>
<dbReference type="EMBL" id="KV922154">
    <property type="protein sequence ID" value="ORE01299.1"/>
    <property type="molecule type" value="Genomic_DNA"/>
</dbReference>
<feature type="domain" description="LIM zinc-binding" evidence="7">
    <location>
        <begin position="365"/>
        <end position="424"/>
    </location>
</feature>
<dbReference type="SUPFAM" id="SSF48695">
    <property type="entry name" value="Multiheme cytochromes"/>
    <property type="match status" value="1"/>
</dbReference>
<feature type="domain" description="LIM zinc-binding" evidence="7">
    <location>
        <begin position="454"/>
        <end position="517"/>
    </location>
</feature>